<accession>A0A1X7N9Z3</accession>
<dbReference type="InterPro" id="IPR004360">
    <property type="entry name" value="Glyas_Fos-R_dOase_dom"/>
</dbReference>
<dbReference type="InterPro" id="IPR028973">
    <property type="entry name" value="PhnB-like"/>
</dbReference>
<proteinExistence type="predicted"/>
<reference evidence="2 3" key="1">
    <citation type="submission" date="2017-04" db="EMBL/GenBank/DDBJ databases">
        <authorList>
            <person name="Afonso C.L."/>
            <person name="Miller P.J."/>
            <person name="Scott M.A."/>
            <person name="Spackman E."/>
            <person name="Goraichik I."/>
            <person name="Dimitrov K.M."/>
            <person name="Suarez D.L."/>
            <person name="Swayne D.E."/>
        </authorList>
    </citation>
    <scope>NUCLEOTIDE SEQUENCE [LARGE SCALE GENOMIC DNA]</scope>
    <source>
        <strain evidence="2 3">B5P</strain>
    </source>
</reference>
<sequence>MKANTYIFFDSNCREAFAFYEKLGIGTVQDIITNKDAPPGQQYDPARADNVMHASLKIGDVLVMASDMPKDWYKKPEGYNIHLTAPNVTEAERLFAALSEGGEVQMPLEKTFWAERFGACVDRFNIPWMVSVDPAPAE</sequence>
<evidence type="ECO:0000313" key="2">
    <source>
        <dbReference type="EMBL" id="SMH34412.1"/>
    </source>
</evidence>
<evidence type="ECO:0000313" key="3">
    <source>
        <dbReference type="Proteomes" id="UP000193083"/>
    </source>
</evidence>
<dbReference type="Proteomes" id="UP000193083">
    <property type="component" value="Unassembled WGS sequence"/>
</dbReference>
<dbReference type="PANTHER" id="PTHR33990">
    <property type="entry name" value="PROTEIN YJDN-RELATED"/>
    <property type="match status" value="1"/>
</dbReference>
<dbReference type="InterPro" id="IPR029068">
    <property type="entry name" value="Glyas_Bleomycin-R_OHBP_Dase"/>
</dbReference>
<gene>
    <name evidence="2" type="ORF">SAMN02982922_1509</name>
</gene>
<dbReference type="Pfam" id="PF00903">
    <property type="entry name" value="Glyoxalase"/>
    <property type="match status" value="1"/>
</dbReference>
<organism evidence="2 3">
    <name type="scientific">Mesorhizobium australicum</name>
    <dbReference type="NCBI Taxonomy" id="536018"/>
    <lineage>
        <taxon>Bacteria</taxon>
        <taxon>Pseudomonadati</taxon>
        <taxon>Pseudomonadota</taxon>
        <taxon>Alphaproteobacteria</taxon>
        <taxon>Hyphomicrobiales</taxon>
        <taxon>Phyllobacteriaceae</taxon>
        <taxon>Mesorhizobium</taxon>
    </lineage>
</organism>
<keyword evidence="3" id="KW-1185">Reference proteome</keyword>
<name>A0A1X7N9Z3_9HYPH</name>
<dbReference type="Gene3D" id="3.10.180.10">
    <property type="entry name" value="2,3-Dihydroxybiphenyl 1,2-Dioxygenase, domain 1"/>
    <property type="match status" value="1"/>
</dbReference>
<dbReference type="OrthoDB" id="9795306at2"/>
<protein>
    <submittedName>
        <fullName evidence="2">PhnB protein</fullName>
    </submittedName>
</protein>
<dbReference type="AlphaFoldDB" id="A0A1X7N9Z3"/>
<feature type="domain" description="Glyoxalase/fosfomycin resistance/dioxygenase" evidence="1">
    <location>
        <begin position="6"/>
        <end position="129"/>
    </location>
</feature>
<dbReference type="CDD" id="cd06588">
    <property type="entry name" value="PhnB_like"/>
    <property type="match status" value="1"/>
</dbReference>
<dbReference type="SUPFAM" id="SSF54593">
    <property type="entry name" value="Glyoxalase/Bleomycin resistance protein/Dihydroxybiphenyl dioxygenase"/>
    <property type="match status" value="1"/>
</dbReference>
<evidence type="ECO:0000259" key="1">
    <source>
        <dbReference type="Pfam" id="PF00903"/>
    </source>
</evidence>
<dbReference type="PANTHER" id="PTHR33990:SF1">
    <property type="entry name" value="PROTEIN YJDN"/>
    <property type="match status" value="1"/>
</dbReference>
<dbReference type="EMBL" id="FXBL01000004">
    <property type="protein sequence ID" value="SMH34412.1"/>
    <property type="molecule type" value="Genomic_DNA"/>
</dbReference>
<dbReference type="RefSeq" id="WP_085463597.1">
    <property type="nucleotide sequence ID" value="NZ_FXBL01000004.1"/>
</dbReference>